<evidence type="ECO:0000313" key="2">
    <source>
        <dbReference type="Proteomes" id="UP001064048"/>
    </source>
</evidence>
<protein>
    <submittedName>
        <fullName evidence="1">Uncharacterized protein</fullName>
    </submittedName>
</protein>
<organism evidence="1 2">
    <name type="scientific">Choristoneura fumiferana</name>
    <name type="common">Spruce budworm moth</name>
    <name type="synonym">Archips fumiferana</name>
    <dbReference type="NCBI Taxonomy" id="7141"/>
    <lineage>
        <taxon>Eukaryota</taxon>
        <taxon>Metazoa</taxon>
        <taxon>Ecdysozoa</taxon>
        <taxon>Arthropoda</taxon>
        <taxon>Hexapoda</taxon>
        <taxon>Insecta</taxon>
        <taxon>Pterygota</taxon>
        <taxon>Neoptera</taxon>
        <taxon>Endopterygota</taxon>
        <taxon>Lepidoptera</taxon>
        <taxon>Glossata</taxon>
        <taxon>Ditrysia</taxon>
        <taxon>Tortricoidea</taxon>
        <taxon>Tortricidae</taxon>
        <taxon>Tortricinae</taxon>
        <taxon>Choristoneura</taxon>
    </lineage>
</organism>
<name>A0ACC0KXF0_CHOFU</name>
<dbReference type="Proteomes" id="UP001064048">
    <property type="component" value="Chromosome 15"/>
</dbReference>
<keyword evidence="2" id="KW-1185">Reference proteome</keyword>
<gene>
    <name evidence="1" type="ORF">MSG28_009256</name>
</gene>
<dbReference type="EMBL" id="CM046115">
    <property type="protein sequence ID" value="KAI8440967.1"/>
    <property type="molecule type" value="Genomic_DNA"/>
</dbReference>
<proteinExistence type="predicted"/>
<evidence type="ECO:0000313" key="1">
    <source>
        <dbReference type="EMBL" id="KAI8440967.1"/>
    </source>
</evidence>
<sequence>MGKRKHKSRDPSDIRKKIRRLQRRLQETEELSSASSEYSGRQDSYKDKKFLDIVQEVKRDSFLFGENLGEKIKASKSAERSGLQIKRPEPQPSTSYRNNQPAARRGNSTGPLKQNQRTRLSGPRPYRPPQATSRRPAAAADRYTTPSKAHPGPRARQRRVVQVSEPARPTFSPVEIQNIEIEISKLLLSGAIVKCDYCPGQFISRILNLKNLNKFIDPQHFKMEDIRTASKLISKACFMATIDLKEAYFSVPIHECDKKFLRFKFQEQNSTPTSPKAYPGIVPLIREAFSRQALAPETIEIMIASLSVNSLKQYNVALRKWLQFASNKKIDDYLSPTISMVNFQFQNLLVSNDLSFHLKRGKRAGGSPDGKRLPSPMDTCNTRRVTNALPAFKARALRLAYISDGDVSEY</sequence>
<reference evidence="1 2" key="1">
    <citation type="journal article" date="2022" name="Genome Biol. Evol.">
        <title>The Spruce Budworm Genome: Reconstructing the Evolutionary History of Antifreeze Proteins.</title>
        <authorList>
            <person name="Beliveau C."/>
            <person name="Gagne P."/>
            <person name="Picq S."/>
            <person name="Vernygora O."/>
            <person name="Keeling C.I."/>
            <person name="Pinkney K."/>
            <person name="Doucet D."/>
            <person name="Wen F."/>
            <person name="Johnston J.S."/>
            <person name="Maaroufi H."/>
            <person name="Boyle B."/>
            <person name="Laroche J."/>
            <person name="Dewar K."/>
            <person name="Juretic N."/>
            <person name="Blackburn G."/>
            <person name="Nisole A."/>
            <person name="Brunet B."/>
            <person name="Brandao M."/>
            <person name="Lumley L."/>
            <person name="Duan J."/>
            <person name="Quan G."/>
            <person name="Lucarotti C.J."/>
            <person name="Roe A.D."/>
            <person name="Sperling F.A.H."/>
            <person name="Levesque R.C."/>
            <person name="Cusson M."/>
        </authorList>
    </citation>
    <scope>NUCLEOTIDE SEQUENCE [LARGE SCALE GENOMIC DNA]</scope>
    <source>
        <strain evidence="1">Glfc:IPQL:Cfum</strain>
    </source>
</reference>
<accession>A0ACC0KXF0</accession>
<comment type="caution">
    <text evidence="1">The sequence shown here is derived from an EMBL/GenBank/DDBJ whole genome shotgun (WGS) entry which is preliminary data.</text>
</comment>